<evidence type="ECO:0000259" key="7">
    <source>
        <dbReference type="Pfam" id="PF00962"/>
    </source>
</evidence>
<dbReference type="InterPro" id="IPR001365">
    <property type="entry name" value="A_deaminase_dom"/>
</dbReference>
<reference evidence="8 9" key="1">
    <citation type="submission" date="2024-03" db="EMBL/GenBank/DDBJ databases">
        <title>Human intestinal bacterial collection.</title>
        <authorList>
            <person name="Pauvert C."/>
            <person name="Hitch T.C.A."/>
            <person name="Clavel T."/>
        </authorList>
    </citation>
    <scope>NUCLEOTIDE SEQUENCE [LARGE SCALE GENOMIC DNA]</scope>
    <source>
        <strain evidence="8 9">CLA-SR-H021</strain>
    </source>
</reference>
<comment type="caution">
    <text evidence="8">The sequence shown here is derived from an EMBL/GenBank/DDBJ whole genome shotgun (WGS) entry which is preliminary data.</text>
</comment>
<dbReference type="Gene3D" id="3.20.20.140">
    <property type="entry name" value="Metal-dependent hydrolases"/>
    <property type="match status" value="1"/>
</dbReference>
<evidence type="ECO:0000256" key="6">
    <source>
        <dbReference type="ARBA" id="ARBA00022833"/>
    </source>
</evidence>
<dbReference type="NCBIfam" id="TIGR01430">
    <property type="entry name" value="aden_deam"/>
    <property type="match status" value="1"/>
</dbReference>
<dbReference type="Proteomes" id="UP001454086">
    <property type="component" value="Unassembled WGS sequence"/>
</dbReference>
<keyword evidence="6" id="KW-0862">Zinc</keyword>
<evidence type="ECO:0000256" key="2">
    <source>
        <dbReference type="ARBA" id="ARBA00006676"/>
    </source>
</evidence>
<dbReference type="EMBL" id="JBBMFM010000003">
    <property type="protein sequence ID" value="MEQ2423597.1"/>
    <property type="molecule type" value="Genomic_DNA"/>
</dbReference>
<sequence length="332" mass="36097">MTEKEKADMIELHVHLDGSLRPETIWELAMIRDGKAPAADLEGLVTLMQAPVPCSSLSEYLSRFALPLNYLQTDVALERVAFELTEDLAREGVEYAEIRFAPQLSTELGLSQMEVTEAVAAGVKRGMAAYPGIKAGLLLCCMRGSDEGTARNNMETLKTAADCVKDGEKGRIVCGVDLAGAEEVYDTGLFRNLFAEADRYGLKRTIHAGEAAGPDSMWKALEMGALRIGHGIAAIQDQSLIKELVTRRTALEVCVTSNVQTKGVRSLKEHPIKKLYDAGVHVTLNTDNRTVSGTTLLKEIDLVKNAFGFTDEDIKRMEGYAAEAAFLDTAIG</sequence>
<comment type="cofactor">
    <cofactor evidence="1">
        <name>Zn(2+)</name>
        <dbReference type="ChEBI" id="CHEBI:29105"/>
    </cofactor>
</comment>
<keyword evidence="5 8" id="KW-0378">Hydrolase</keyword>
<evidence type="ECO:0000313" key="9">
    <source>
        <dbReference type="Proteomes" id="UP001454086"/>
    </source>
</evidence>
<dbReference type="PANTHER" id="PTHR11409">
    <property type="entry name" value="ADENOSINE DEAMINASE"/>
    <property type="match status" value="1"/>
</dbReference>
<dbReference type="RefSeq" id="WP_008726682.1">
    <property type="nucleotide sequence ID" value="NZ_JBBMFM010000003.1"/>
</dbReference>
<organism evidence="8 9">
    <name type="scientific">Enterocloster hominis</name>
    <name type="common">ex Hitch et al. 2024</name>
    <dbReference type="NCBI Taxonomy" id="1917870"/>
    <lineage>
        <taxon>Bacteria</taxon>
        <taxon>Bacillati</taxon>
        <taxon>Bacillota</taxon>
        <taxon>Clostridia</taxon>
        <taxon>Lachnospirales</taxon>
        <taxon>Lachnospiraceae</taxon>
        <taxon>Enterocloster</taxon>
    </lineage>
</organism>
<evidence type="ECO:0000256" key="5">
    <source>
        <dbReference type="ARBA" id="ARBA00022801"/>
    </source>
</evidence>
<accession>A0ABV1D1Z2</accession>
<dbReference type="PANTHER" id="PTHR11409:SF43">
    <property type="entry name" value="ADENOSINE DEAMINASE"/>
    <property type="match status" value="1"/>
</dbReference>
<proteinExistence type="inferred from homology"/>
<keyword evidence="9" id="KW-1185">Reference proteome</keyword>
<name>A0ABV1D1Z2_9FIRM</name>
<dbReference type="InterPro" id="IPR032466">
    <property type="entry name" value="Metal_Hydrolase"/>
</dbReference>
<evidence type="ECO:0000256" key="4">
    <source>
        <dbReference type="ARBA" id="ARBA00022723"/>
    </source>
</evidence>
<evidence type="ECO:0000256" key="3">
    <source>
        <dbReference type="ARBA" id="ARBA00012784"/>
    </source>
</evidence>
<dbReference type="InterPro" id="IPR006330">
    <property type="entry name" value="Ado/ade_deaminase"/>
</dbReference>
<dbReference type="SUPFAM" id="SSF51556">
    <property type="entry name" value="Metallo-dependent hydrolases"/>
    <property type="match status" value="1"/>
</dbReference>
<dbReference type="GO" id="GO:0016787">
    <property type="term" value="F:hydrolase activity"/>
    <property type="evidence" value="ECO:0007669"/>
    <property type="project" value="UniProtKB-KW"/>
</dbReference>
<evidence type="ECO:0000256" key="1">
    <source>
        <dbReference type="ARBA" id="ARBA00001947"/>
    </source>
</evidence>
<evidence type="ECO:0000313" key="8">
    <source>
        <dbReference type="EMBL" id="MEQ2423597.1"/>
    </source>
</evidence>
<keyword evidence="4" id="KW-0479">Metal-binding</keyword>
<dbReference type="Pfam" id="PF00962">
    <property type="entry name" value="A_deaminase"/>
    <property type="match status" value="1"/>
</dbReference>
<gene>
    <name evidence="8" type="primary">add</name>
    <name evidence="8" type="ORF">WMQ36_01295</name>
</gene>
<feature type="domain" description="Adenosine deaminase" evidence="7">
    <location>
        <begin position="10"/>
        <end position="329"/>
    </location>
</feature>
<comment type="similarity">
    <text evidence="2">Belongs to the metallo-dependent hydrolases superfamily. Adenosine and AMP deaminases family.</text>
</comment>
<dbReference type="EC" id="3.5.4.4" evidence="3"/>
<protein>
    <recommendedName>
        <fullName evidence="3">adenosine deaminase</fullName>
        <ecNumber evidence="3">3.5.4.4</ecNumber>
    </recommendedName>
</protein>